<proteinExistence type="inferred from homology"/>
<dbReference type="InterPro" id="IPR043461">
    <property type="entry name" value="LpxH-like"/>
</dbReference>
<feature type="binding site" evidence="10">
    <location>
        <position position="9"/>
    </location>
    <ligand>
        <name>Mn(2+)</name>
        <dbReference type="ChEBI" id="CHEBI:29035"/>
        <label>1</label>
    </ligand>
</feature>
<evidence type="ECO:0000313" key="13">
    <source>
        <dbReference type="Proteomes" id="UP000321201"/>
    </source>
</evidence>
<dbReference type="InterPro" id="IPR029052">
    <property type="entry name" value="Metallo-depent_PP-like"/>
</dbReference>
<feature type="binding site" evidence="10">
    <location>
        <position position="81"/>
    </location>
    <ligand>
        <name>Mn(2+)</name>
        <dbReference type="ChEBI" id="CHEBI:29035"/>
        <label>2</label>
    </ligand>
</feature>
<dbReference type="CDD" id="cd07398">
    <property type="entry name" value="MPP_YbbF-LpxH"/>
    <property type="match status" value="1"/>
</dbReference>
<dbReference type="Proteomes" id="UP000321201">
    <property type="component" value="Unassembled WGS sequence"/>
</dbReference>
<evidence type="ECO:0000256" key="3">
    <source>
        <dbReference type="ARBA" id="ARBA00022519"/>
    </source>
</evidence>
<dbReference type="GO" id="GO:0008758">
    <property type="term" value="F:UDP-2,3-diacylglucosamine hydrolase activity"/>
    <property type="evidence" value="ECO:0007669"/>
    <property type="project" value="UniProtKB-UniRule"/>
</dbReference>
<evidence type="ECO:0000256" key="1">
    <source>
        <dbReference type="ARBA" id="ARBA00022475"/>
    </source>
</evidence>
<keyword evidence="13" id="KW-1185">Reference proteome</keyword>
<keyword evidence="6 10" id="KW-0378">Hydrolase</keyword>
<feature type="binding site" evidence="10">
    <location>
        <position position="169"/>
    </location>
    <ligand>
        <name>substrate</name>
    </ligand>
</feature>
<comment type="catalytic activity">
    <reaction evidence="10">
        <text>UDP-2-N,3-O-bis[(3R)-3-hydroxytetradecanoyl]-alpha-D-glucosamine + H2O = 2-N,3-O-bis[(3R)-3-hydroxytetradecanoyl]-alpha-D-glucosaminyl 1-phosphate + UMP + 2 H(+)</text>
        <dbReference type="Rhea" id="RHEA:25213"/>
        <dbReference type="ChEBI" id="CHEBI:15377"/>
        <dbReference type="ChEBI" id="CHEBI:15378"/>
        <dbReference type="ChEBI" id="CHEBI:57865"/>
        <dbReference type="ChEBI" id="CHEBI:57957"/>
        <dbReference type="ChEBI" id="CHEBI:78847"/>
        <dbReference type="EC" id="3.6.1.54"/>
    </reaction>
</comment>
<dbReference type="InterPro" id="IPR004843">
    <property type="entry name" value="Calcineurin-like_PHP"/>
</dbReference>
<evidence type="ECO:0000256" key="10">
    <source>
        <dbReference type="HAMAP-Rule" id="MF_00575"/>
    </source>
</evidence>
<dbReference type="PANTHER" id="PTHR34990">
    <property type="entry name" value="UDP-2,3-DIACYLGLUCOSAMINE HYDROLASE-RELATED"/>
    <property type="match status" value="1"/>
</dbReference>
<evidence type="ECO:0000256" key="7">
    <source>
        <dbReference type="ARBA" id="ARBA00023098"/>
    </source>
</evidence>
<keyword evidence="4 10" id="KW-0441">Lipid A biosynthesis</keyword>
<name>A0A5C7EN88_9PROT</name>
<dbReference type="EC" id="3.6.1.54" evidence="10"/>
<evidence type="ECO:0000256" key="4">
    <source>
        <dbReference type="ARBA" id="ARBA00022556"/>
    </source>
</evidence>
<evidence type="ECO:0000256" key="8">
    <source>
        <dbReference type="ARBA" id="ARBA00023136"/>
    </source>
</evidence>
<gene>
    <name evidence="10" type="primary">lpxH</name>
    <name evidence="12" type="ORF">FR698_03775</name>
</gene>
<keyword evidence="2 10" id="KW-0444">Lipid biosynthesis</keyword>
<feature type="binding site" evidence="10">
    <location>
        <position position="199"/>
    </location>
    <ligand>
        <name>Mn(2+)</name>
        <dbReference type="ChEBI" id="CHEBI:29035"/>
        <label>1</label>
    </ligand>
</feature>
<evidence type="ECO:0000256" key="6">
    <source>
        <dbReference type="ARBA" id="ARBA00022801"/>
    </source>
</evidence>
<comment type="pathway">
    <text evidence="10">Glycolipid biosynthesis; lipid IV(A) biosynthesis; lipid IV(A) from (3R)-3-hydroxytetradecanoyl-[acyl-carrier-protein] and UDP-N-acetyl-alpha-D-glucosamine: step 4/6.</text>
</comment>
<dbReference type="InParanoid" id="A0A5C7EN88"/>
<comment type="cofactor">
    <cofactor evidence="10">
        <name>Mn(2+)</name>
        <dbReference type="ChEBI" id="CHEBI:29035"/>
    </cofactor>
    <text evidence="10">Binds 2 Mn(2+) ions per subunit in a binuclear metal center.</text>
</comment>
<feature type="binding site" evidence="10">
    <location>
        <position position="42"/>
    </location>
    <ligand>
        <name>Mn(2+)</name>
        <dbReference type="ChEBI" id="CHEBI:29035"/>
        <label>1</label>
    </ligand>
</feature>
<feature type="binding site" evidence="10">
    <location>
        <position position="162"/>
    </location>
    <ligand>
        <name>substrate</name>
    </ligand>
</feature>
<dbReference type="GO" id="GO:0019897">
    <property type="term" value="C:extrinsic component of plasma membrane"/>
    <property type="evidence" value="ECO:0007669"/>
    <property type="project" value="UniProtKB-UniRule"/>
</dbReference>
<accession>A0A5C7EN88</accession>
<feature type="binding site" evidence="10">
    <location>
        <position position="42"/>
    </location>
    <ligand>
        <name>Mn(2+)</name>
        <dbReference type="ChEBI" id="CHEBI:29035"/>
        <label>2</label>
    </ligand>
</feature>
<dbReference type="Gene3D" id="3.60.21.10">
    <property type="match status" value="1"/>
</dbReference>
<keyword evidence="7 10" id="KW-0443">Lipid metabolism</keyword>
<dbReference type="GO" id="GO:0009245">
    <property type="term" value="P:lipid A biosynthetic process"/>
    <property type="evidence" value="ECO:0007669"/>
    <property type="project" value="UniProtKB-UniRule"/>
</dbReference>
<feature type="binding site" evidence="10">
    <location>
        <begin position="81"/>
        <end position="82"/>
    </location>
    <ligand>
        <name>substrate</name>
    </ligand>
</feature>
<evidence type="ECO:0000256" key="9">
    <source>
        <dbReference type="ARBA" id="ARBA00023211"/>
    </source>
</evidence>
<feature type="binding site" evidence="10">
    <location>
        <position position="197"/>
    </location>
    <ligand>
        <name>substrate</name>
    </ligand>
</feature>
<evidence type="ECO:0000313" key="12">
    <source>
        <dbReference type="EMBL" id="TXF12774.1"/>
    </source>
</evidence>
<comment type="subcellular location">
    <subcellularLocation>
        <location evidence="10">Cell inner membrane</location>
        <topology evidence="10">Peripheral membrane protein</topology>
        <orientation evidence="10">Cytoplasmic side</orientation>
    </subcellularLocation>
</comment>
<dbReference type="FunCoup" id="A0A5C7EN88">
    <property type="interactions" value="155"/>
</dbReference>
<dbReference type="AlphaFoldDB" id="A0A5C7EN88"/>
<dbReference type="EMBL" id="VPFL01000004">
    <property type="protein sequence ID" value="TXF12774.1"/>
    <property type="molecule type" value="Genomic_DNA"/>
</dbReference>
<feature type="binding site" evidence="10">
    <location>
        <position position="11"/>
    </location>
    <ligand>
        <name>Mn(2+)</name>
        <dbReference type="ChEBI" id="CHEBI:29035"/>
        <label>1</label>
    </ligand>
</feature>
<evidence type="ECO:0000256" key="2">
    <source>
        <dbReference type="ARBA" id="ARBA00022516"/>
    </source>
</evidence>
<evidence type="ECO:0000259" key="11">
    <source>
        <dbReference type="Pfam" id="PF00149"/>
    </source>
</evidence>
<feature type="binding site" evidence="10">
    <location>
        <position position="166"/>
    </location>
    <ligand>
        <name>substrate</name>
    </ligand>
</feature>
<comment type="caution">
    <text evidence="12">The sequence shown here is derived from an EMBL/GenBank/DDBJ whole genome shotgun (WGS) entry which is preliminary data.</text>
</comment>
<evidence type="ECO:0000256" key="5">
    <source>
        <dbReference type="ARBA" id="ARBA00022723"/>
    </source>
</evidence>
<dbReference type="PANTHER" id="PTHR34990:SF1">
    <property type="entry name" value="UDP-2,3-DIACYLGLUCOSAMINE HYDROLASE"/>
    <property type="match status" value="1"/>
</dbReference>
<sequence length="241" mass="27727">MPSTLFISDLHLAEERPRTAERFFRFLREEARQGCSLYILGDLFEYWIGDDDMDDPFNARVTAALAELNRAGVEILFLHGNRDFLVGSRWAEAVGARLIADPTLVELYGIPTLLMHGDTLCLDDKPYQAFRAQVRNPAYQRQFLDKPLAERRALARQLRTNSEKAKSGKTEAIMDVTPAAVEEVLRRYGYPRLIHGHTHRPARHVHELDGRRCERWVLTDWYDDRGGYLCVDESGCRPIPL</sequence>
<feature type="binding site" evidence="10">
    <location>
        <position position="197"/>
    </location>
    <ligand>
        <name>Mn(2+)</name>
        <dbReference type="ChEBI" id="CHEBI:29035"/>
        <label>2</label>
    </ligand>
</feature>
<keyword evidence="5 10" id="KW-0479">Metal-binding</keyword>
<dbReference type="HAMAP" id="MF_00575">
    <property type="entry name" value="LpxH"/>
    <property type="match status" value="1"/>
</dbReference>
<keyword evidence="9 10" id="KW-0464">Manganese</keyword>
<keyword evidence="1 10" id="KW-1003">Cell membrane</keyword>
<reference evidence="12 13" key="1">
    <citation type="submission" date="2019-08" db="EMBL/GenBank/DDBJ databases">
        <title>Pelomicrobium methylotrophicum gen. nov., sp. nov. a moderately thermophilic, facultatively anaerobic, lithoautotrophic and methylotrophic bacterium isolated from a terrestrial mud volcano.</title>
        <authorList>
            <person name="Slobodkina G.B."/>
            <person name="Merkel A.Y."/>
            <person name="Slobodkin A.I."/>
        </authorList>
    </citation>
    <scope>NUCLEOTIDE SEQUENCE [LARGE SCALE GENOMIC DNA]</scope>
    <source>
        <strain evidence="12 13">SM250</strain>
    </source>
</reference>
<dbReference type="NCBIfam" id="NF003743">
    <property type="entry name" value="PRK05340.1"/>
    <property type="match status" value="1"/>
</dbReference>
<feature type="binding site" evidence="10">
    <location>
        <position position="124"/>
    </location>
    <ligand>
        <name>substrate</name>
    </ligand>
</feature>
<dbReference type="InterPro" id="IPR010138">
    <property type="entry name" value="UDP-diacylglucosamine_Hdrlase"/>
</dbReference>
<dbReference type="UniPathway" id="UPA00359">
    <property type="reaction ID" value="UER00480"/>
</dbReference>
<protein>
    <recommendedName>
        <fullName evidence="10">UDP-2,3-diacylglucosamine hydrolase</fullName>
        <ecNumber evidence="10">3.6.1.54</ecNumber>
    </recommendedName>
    <alternativeName>
        <fullName evidence="10">UDP-2,3-diacylglucosamine diphosphatase</fullName>
    </alternativeName>
</protein>
<dbReference type="OrthoDB" id="5293204at2"/>
<dbReference type="RefSeq" id="WP_147798855.1">
    <property type="nucleotide sequence ID" value="NZ_VPFL01000004.1"/>
</dbReference>
<organism evidence="12 13">
    <name type="scientific">Pelomicrobium methylotrophicum</name>
    <dbReference type="NCBI Taxonomy" id="2602750"/>
    <lineage>
        <taxon>Bacteria</taxon>
        <taxon>Pseudomonadati</taxon>
        <taxon>Pseudomonadota</taxon>
        <taxon>Hydrogenophilia</taxon>
        <taxon>Hydrogenophilia incertae sedis</taxon>
        <taxon>Pelomicrobium</taxon>
    </lineage>
</organism>
<comment type="function">
    <text evidence="10">Hydrolyzes the pyrophosphate bond of UDP-2,3-diacylglucosamine to yield 2,3-diacylglucosamine 1-phosphate (lipid X) and UMP by catalyzing the attack of water at the alpha-P atom. Involved in the biosynthesis of lipid A, a phosphorylated glycolipid that anchors the lipopolysaccharide to the outer membrane of the cell.</text>
</comment>
<feature type="domain" description="Calcineurin-like phosphoesterase" evidence="11">
    <location>
        <begin position="4"/>
        <end position="201"/>
    </location>
</feature>
<dbReference type="Pfam" id="PF00149">
    <property type="entry name" value="Metallophos"/>
    <property type="match status" value="1"/>
</dbReference>
<feature type="binding site" evidence="10">
    <location>
        <position position="116"/>
    </location>
    <ligand>
        <name>Mn(2+)</name>
        <dbReference type="ChEBI" id="CHEBI:29035"/>
        <label>2</label>
    </ligand>
</feature>
<keyword evidence="8 10" id="KW-0472">Membrane</keyword>
<dbReference type="GO" id="GO:0005737">
    <property type="term" value="C:cytoplasm"/>
    <property type="evidence" value="ECO:0007669"/>
    <property type="project" value="InterPro"/>
</dbReference>
<dbReference type="NCBIfam" id="TIGR01854">
    <property type="entry name" value="lipid_A_lpxH"/>
    <property type="match status" value="1"/>
</dbReference>
<dbReference type="GO" id="GO:0030145">
    <property type="term" value="F:manganese ion binding"/>
    <property type="evidence" value="ECO:0007669"/>
    <property type="project" value="UniProtKB-UniRule"/>
</dbReference>
<dbReference type="SUPFAM" id="SSF56300">
    <property type="entry name" value="Metallo-dependent phosphatases"/>
    <property type="match status" value="1"/>
</dbReference>
<comment type="similarity">
    <text evidence="10">Belongs to the LpxH family.</text>
</comment>
<keyword evidence="3 10" id="KW-0997">Cell inner membrane</keyword>